<dbReference type="OrthoDB" id="8601276at2"/>
<dbReference type="AlphaFoldDB" id="A0A0J0YRM4"/>
<protein>
    <recommendedName>
        <fullName evidence="4">Curli production assembly/transport component CsgG</fullName>
    </recommendedName>
</protein>
<organism evidence="2 3">
    <name type="scientific">Neisseria arctica</name>
    <dbReference type="NCBI Taxonomy" id="1470200"/>
    <lineage>
        <taxon>Bacteria</taxon>
        <taxon>Pseudomonadati</taxon>
        <taxon>Pseudomonadota</taxon>
        <taxon>Betaproteobacteria</taxon>
        <taxon>Neisseriales</taxon>
        <taxon>Neisseriaceae</taxon>
        <taxon>Neisseria</taxon>
    </lineage>
</organism>
<evidence type="ECO:0000313" key="2">
    <source>
        <dbReference type="EMBL" id="KLT72781.1"/>
    </source>
</evidence>
<gene>
    <name evidence="2" type="ORF">PL75_06815</name>
</gene>
<keyword evidence="3" id="KW-1185">Reference proteome</keyword>
<keyword evidence="1" id="KW-0732">Signal</keyword>
<accession>A0A0J0YRM4</accession>
<evidence type="ECO:0000256" key="1">
    <source>
        <dbReference type="SAM" id="SignalP"/>
    </source>
</evidence>
<proteinExistence type="predicted"/>
<comment type="caution">
    <text evidence="2">The sequence shown here is derived from an EMBL/GenBank/DDBJ whole genome shotgun (WGS) entry which is preliminary data.</text>
</comment>
<dbReference type="Proteomes" id="UP000036027">
    <property type="component" value="Unassembled WGS sequence"/>
</dbReference>
<reference evidence="2 3" key="1">
    <citation type="submission" date="2014-11" db="EMBL/GenBank/DDBJ databases">
        <title>Genome of a novel goose pathogen.</title>
        <authorList>
            <person name="Hansen C.M."/>
            <person name="Hueffer K."/>
            <person name="Choi S.C."/>
        </authorList>
    </citation>
    <scope>NUCLEOTIDE SEQUENCE [LARGE SCALE GENOMIC DNA]</scope>
    <source>
        <strain evidence="2 3">KH1503</strain>
    </source>
</reference>
<dbReference type="STRING" id="1470200.PL75_06815"/>
<feature type="chain" id="PRO_5005246823" description="Curli production assembly/transport component CsgG" evidence="1">
    <location>
        <begin position="24"/>
        <end position="315"/>
    </location>
</feature>
<dbReference type="EMBL" id="JTDO01000009">
    <property type="protein sequence ID" value="KLT72781.1"/>
    <property type="molecule type" value="Genomic_DNA"/>
</dbReference>
<dbReference type="PATRIC" id="fig|1470200.3.peg.2586"/>
<dbReference type="PROSITE" id="PS51257">
    <property type="entry name" value="PROKAR_LIPOPROTEIN"/>
    <property type="match status" value="1"/>
</dbReference>
<sequence length="315" mass="35344">MINTSLKTSIIAAAAALALSACTTTDLELSRAHYRSEKSLQKQQKVADERSKQISTDRTFYGKKLECLSNLHKDFFDAQTIAAQKSGQLKNNSRFRMSVAPIRDKTGKIFDTNSTVLSDMVMDSLVHFKHFDVLETPLSPDGLADSRNNFLDPRYGMQPGIIQNFAATMTTLQHLPIGVLFPSNYYISGAIIQYDESDVLPSKRSIAADIYQYQFRHDVSMITTTINLRLIDSWTGAIVRTQTGDLASINLTNAIYTIKTGNNFFRLIGTKDYGLDYSVEVSDPKTAAIKEMIDKGVYELLDKFLKPYQVRSQEC</sequence>
<dbReference type="Gene3D" id="3.40.50.10610">
    <property type="entry name" value="ABC-type transport auxiliary lipoprotein component"/>
    <property type="match status" value="1"/>
</dbReference>
<name>A0A0J0YRM4_9NEIS</name>
<dbReference type="RefSeq" id="WP_047761167.1">
    <property type="nucleotide sequence ID" value="NZ_CP091510.1"/>
</dbReference>
<evidence type="ECO:0008006" key="4">
    <source>
        <dbReference type="Google" id="ProtNLM"/>
    </source>
</evidence>
<feature type="signal peptide" evidence="1">
    <location>
        <begin position="1"/>
        <end position="23"/>
    </location>
</feature>
<evidence type="ECO:0000313" key="3">
    <source>
        <dbReference type="Proteomes" id="UP000036027"/>
    </source>
</evidence>